<evidence type="ECO:0000256" key="5">
    <source>
        <dbReference type="ARBA" id="ARBA00022552"/>
    </source>
</evidence>
<evidence type="ECO:0000313" key="11">
    <source>
        <dbReference type="Proteomes" id="UP000095287"/>
    </source>
</evidence>
<keyword evidence="11" id="KW-1185">Reference proteome</keyword>
<evidence type="ECO:0000256" key="3">
    <source>
        <dbReference type="ARBA" id="ARBA00006678"/>
    </source>
</evidence>
<evidence type="ECO:0000256" key="8">
    <source>
        <dbReference type="ARBA" id="ARBA00023242"/>
    </source>
</evidence>
<evidence type="ECO:0000256" key="9">
    <source>
        <dbReference type="ARBA" id="ARBA00030617"/>
    </source>
</evidence>
<name>A0A1I7ZGI5_9BILA</name>
<evidence type="ECO:0000256" key="4">
    <source>
        <dbReference type="ARBA" id="ARBA00022490"/>
    </source>
</evidence>
<evidence type="ECO:0000313" key="12">
    <source>
        <dbReference type="WBParaSite" id="L893_g26307.t1"/>
    </source>
</evidence>
<keyword evidence="8" id="KW-0539">Nucleus</keyword>
<reference evidence="12" key="1">
    <citation type="submission" date="2016-11" db="UniProtKB">
        <authorList>
            <consortium name="WormBaseParasite"/>
        </authorList>
    </citation>
    <scope>IDENTIFICATION</scope>
</reference>
<dbReference type="SUPFAM" id="SSF54211">
    <property type="entry name" value="Ribosomal protein S5 domain 2-like"/>
    <property type="match status" value="1"/>
</dbReference>
<evidence type="ECO:0000256" key="7">
    <source>
        <dbReference type="ARBA" id="ARBA00022884"/>
    </source>
</evidence>
<dbReference type="Pfam" id="PF01138">
    <property type="entry name" value="RNase_PH"/>
    <property type="match status" value="1"/>
</dbReference>
<dbReference type="GO" id="GO:0034476">
    <property type="term" value="P:U5 snRNA 3'-end processing"/>
    <property type="evidence" value="ECO:0007669"/>
    <property type="project" value="TreeGrafter"/>
</dbReference>
<dbReference type="GO" id="GO:0034473">
    <property type="term" value="P:U1 snRNA 3'-end processing"/>
    <property type="evidence" value="ECO:0007669"/>
    <property type="project" value="TreeGrafter"/>
</dbReference>
<dbReference type="SUPFAM" id="SSF55666">
    <property type="entry name" value="Ribonuclease PH domain 2-like"/>
    <property type="match status" value="1"/>
</dbReference>
<dbReference type="Proteomes" id="UP000095287">
    <property type="component" value="Unplaced"/>
</dbReference>
<evidence type="ECO:0000259" key="10">
    <source>
        <dbReference type="Pfam" id="PF01138"/>
    </source>
</evidence>
<dbReference type="InterPro" id="IPR020568">
    <property type="entry name" value="Ribosomal_Su5_D2-typ_SF"/>
</dbReference>
<feature type="domain" description="Exoribonuclease phosphorolytic" evidence="10">
    <location>
        <begin position="33"/>
        <end position="155"/>
    </location>
</feature>
<sequence>MSAELLKLCDPQEYYEPYLLQGVYPDGRSLSDFRGTSVQVGYNVSARGSALVKQAGSMVDVSVYLELAVKGEEPQLLFSVEGPESADETALDDAHMILGQMSENKTLVDMESIACNDERLMWVVKVNVEILSIDTSYIDAMVAAVTAAFLDTKVPEVRFAEAIDEDAPVDLTKAIITDKCSPFKLVDVPISSSFAIYKTRTCKESKCILLVDPIDELSKVIVSKCIFVVGEGETVHSMLMSGGEAVDLETIKKFHAFAKRRHESLTAALRNITGRLVN</sequence>
<dbReference type="WBParaSite" id="L893_g26307.t1">
    <property type="protein sequence ID" value="L893_g26307.t1"/>
    <property type="gene ID" value="L893_g26307"/>
</dbReference>
<dbReference type="InterPro" id="IPR036345">
    <property type="entry name" value="ExoRNase_PH_dom2_sf"/>
</dbReference>
<dbReference type="GO" id="GO:0071035">
    <property type="term" value="P:nuclear polyadenylation-dependent rRNA catabolic process"/>
    <property type="evidence" value="ECO:0007669"/>
    <property type="project" value="TreeGrafter"/>
</dbReference>
<evidence type="ECO:0000256" key="1">
    <source>
        <dbReference type="ARBA" id="ARBA00004496"/>
    </source>
</evidence>
<dbReference type="GO" id="GO:0071028">
    <property type="term" value="P:nuclear mRNA surveillance"/>
    <property type="evidence" value="ECO:0007669"/>
    <property type="project" value="TreeGrafter"/>
</dbReference>
<accession>A0A1I7ZGI5</accession>
<dbReference type="AlphaFoldDB" id="A0A1I7ZGI5"/>
<dbReference type="PANTHER" id="PTHR11097">
    <property type="entry name" value="EXOSOME COMPLEX EXONUCLEASE RIBOSOMAL RNA PROCESSING PROTEIN"/>
    <property type="match status" value="1"/>
</dbReference>
<dbReference type="GO" id="GO:0035925">
    <property type="term" value="F:mRNA 3'-UTR AU-rich region binding"/>
    <property type="evidence" value="ECO:0007669"/>
    <property type="project" value="TreeGrafter"/>
</dbReference>
<dbReference type="InterPro" id="IPR027408">
    <property type="entry name" value="PNPase/RNase_PH_dom_sf"/>
</dbReference>
<dbReference type="GO" id="GO:0005730">
    <property type="term" value="C:nucleolus"/>
    <property type="evidence" value="ECO:0007669"/>
    <property type="project" value="UniProtKB-SubCell"/>
</dbReference>
<keyword evidence="5" id="KW-0698">rRNA processing</keyword>
<evidence type="ECO:0000256" key="2">
    <source>
        <dbReference type="ARBA" id="ARBA00004604"/>
    </source>
</evidence>
<dbReference type="InterPro" id="IPR001247">
    <property type="entry name" value="ExoRNase_PH_dom1"/>
</dbReference>
<dbReference type="Gene3D" id="3.30.230.70">
    <property type="entry name" value="GHMP Kinase, N-terminal domain"/>
    <property type="match status" value="1"/>
</dbReference>
<dbReference type="PANTHER" id="PTHR11097:SF9">
    <property type="entry name" value="EXOSOME COMPLEX COMPONENT RRP43"/>
    <property type="match status" value="1"/>
</dbReference>
<proteinExistence type="inferred from homology"/>
<dbReference type="GO" id="GO:0000176">
    <property type="term" value="C:nuclear exosome (RNase complex)"/>
    <property type="evidence" value="ECO:0007669"/>
    <property type="project" value="TreeGrafter"/>
</dbReference>
<dbReference type="GO" id="GO:0034475">
    <property type="term" value="P:U4 snRNA 3'-end processing"/>
    <property type="evidence" value="ECO:0007669"/>
    <property type="project" value="TreeGrafter"/>
</dbReference>
<dbReference type="GO" id="GO:0071038">
    <property type="term" value="P:TRAMP-dependent tRNA surveillance pathway"/>
    <property type="evidence" value="ECO:0007669"/>
    <property type="project" value="TreeGrafter"/>
</dbReference>
<dbReference type="GO" id="GO:0000177">
    <property type="term" value="C:cytoplasmic exosome (RNase complex)"/>
    <property type="evidence" value="ECO:0007669"/>
    <property type="project" value="TreeGrafter"/>
</dbReference>
<comment type="similarity">
    <text evidence="3">Belongs to the RNase PH family.</text>
</comment>
<dbReference type="GO" id="GO:0016075">
    <property type="term" value="P:rRNA catabolic process"/>
    <property type="evidence" value="ECO:0007669"/>
    <property type="project" value="TreeGrafter"/>
</dbReference>
<keyword evidence="6" id="KW-0271">Exosome</keyword>
<protein>
    <recommendedName>
        <fullName evidence="9">Ribosomal RNA-processing protein 43</fullName>
    </recommendedName>
</protein>
<dbReference type="GO" id="GO:0000467">
    <property type="term" value="P:exonucleolytic trimming to generate mature 3'-end of 5.8S rRNA from tricistronic rRNA transcript (SSU-rRNA, 5.8S rRNA, LSU-rRNA)"/>
    <property type="evidence" value="ECO:0007669"/>
    <property type="project" value="TreeGrafter"/>
</dbReference>
<keyword evidence="4" id="KW-0963">Cytoplasm</keyword>
<keyword evidence="7" id="KW-0694">RNA-binding</keyword>
<dbReference type="InterPro" id="IPR050590">
    <property type="entry name" value="Exosome_comp_Rrp42_subfam"/>
</dbReference>
<organism evidence="11 12">
    <name type="scientific">Steinernema glaseri</name>
    <dbReference type="NCBI Taxonomy" id="37863"/>
    <lineage>
        <taxon>Eukaryota</taxon>
        <taxon>Metazoa</taxon>
        <taxon>Ecdysozoa</taxon>
        <taxon>Nematoda</taxon>
        <taxon>Chromadorea</taxon>
        <taxon>Rhabditida</taxon>
        <taxon>Tylenchina</taxon>
        <taxon>Panagrolaimomorpha</taxon>
        <taxon>Strongyloidoidea</taxon>
        <taxon>Steinernematidae</taxon>
        <taxon>Steinernema</taxon>
    </lineage>
</organism>
<evidence type="ECO:0000256" key="6">
    <source>
        <dbReference type="ARBA" id="ARBA00022835"/>
    </source>
</evidence>
<comment type="subcellular location">
    <subcellularLocation>
        <location evidence="1">Cytoplasm</location>
    </subcellularLocation>
    <subcellularLocation>
        <location evidence="2">Nucleus</location>
        <location evidence="2">Nucleolus</location>
    </subcellularLocation>
</comment>